<dbReference type="Gene3D" id="1.10.10.1320">
    <property type="entry name" value="Anti-sigma factor, zinc-finger domain"/>
    <property type="match status" value="1"/>
</dbReference>
<comment type="caution">
    <text evidence="2">The sequence shown here is derived from an EMBL/GenBank/DDBJ whole genome shotgun (WGS) entry which is preliminary data.</text>
</comment>
<dbReference type="EMBL" id="QPMK01000001">
    <property type="protein sequence ID" value="RDD68329.1"/>
    <property type="molecule type" value="Genomic_DNA"/>
</dbReference>
<dbReference type="Proteomes" id="UP000253977">
    <property type="component" value="Unassembled WGS sequence"/>
</dbReference>
<evidence type="ECO:0000313" key="3">
    <source>
        <dbReference type="Proteomes" id="UP000253977"/>
    </source>
</evidence>
<feature type="domain" description="ChrR-like cupin" evidence="1">
    <location>
        <begin position="112"/>
        <end position="200"/>
    </location>
</feature>
<name>A0A369TST2_9RHOB</name>
<dbReference type="InterPro" id="IPR011051">
    <property type="entry name" value="RmlC_Cupin_sf"/>
</dbReference>
<dbReference type="InterPro" id="IPR014710">
    <property type="entry name" value="RmlC-like_jellyroll"/>
</dbReference>
<dbReference type="RefSeq" id="WP_114509309.1">
    <property type="nucleotide sequence ID" value="NZ_QPMK01000001.1"/>
</dbReference>
<evidence type="ECO:0000313" key="2">
    <source>
        <dbReference type="EMBL" id="RDD68329.1"/>
    </source>
</evidence>
<evidence type="ECO:0000259" key="1">
    <source>
        <dbReference type="Pfam" id="PF12973"/>
    </source>
</evidence>
<dbReference type="Pfam" id="PF12973">
    <property type="entry name" value="Cupin_7"/>
    <property type="match status" value="1"/>
</dbReference>
<keyword evidence="3" id="KW-1185">Reference proteome</keyword>
<reference evidence="2 3" key="1">
    <citation type="submission" date="2018-07" db="EMBL/GenBank/DDBJ databases">
        <title>Thalassococcus profundi sp. nov., a marine bacterium isolated from deep seawater of Okinawa Trough.</title>
        <authorList>
            <person name="Yu M."/>
        </authorList>
    </citation>
    <scope>NUCLEOTIDE SEQUENCE [LARGE SCALE GENOMIC DNA]</scope>
    <source>
        <strain evidence="2 3">WRAS1</strain>
    </source>
</reference>
<dbReference type="Gene3D" id="2.60.120.10">
    <property type="entry name" value="Jelly Rolls"/>
    <property type="match status" value="1"/>
</dbReference>
<dbReference type="OrthoDB" id="2988517at2"/>
<organism evidence="2 3">
    <name type="scientific">Thalassococcus profundi</name>
    <dbReference type="NCBI Taxonomy" id="2282382"/>
    <lineage>
        <taxon>Bacteria</taxon>
        <taxon>Pseudomonadati</taxon>
        <taxon>Pseudomonadota</taxon>
        <taxon>Alphaproteobacteria</taxon>
        <taxon>Rhodobacterales</taxon>
        <taxon>Roseobacteraceae</taxon>
        <taxon>Thalassococcus</taxon>
    </lineage>
</organism>
<dbReference type="InterPro" id="IPR012807">
    <property type="entry name" value="Anti-sigma_ChrR"/>
</dbReference>
<dbReference type="CDD" id="cd20301">
    <property type="entry name" value="cupin_ChrR"/>
    <property type="match status" value="1"/>
</dbReference>
<dbReference type="NCBIfam" id="TIGR02451">
    <property type="entry name" value="anti_sig_ChrR"/>
    <property type="match status" value="1"/>
</dbReference>
<gene>
    <name evidence="2" type="ORF">DU478_00760</name>
</gene>
<dbReference type="InterPro" id="IPR041916">
    <property type="entry name" value="Anti_sigma_zinc_sf"/>
</dbReference>
<proteinExistence type="predicted"/>
<dbReference type="AlphaFoldDB" id="A0A369TST2"/>
<dbReference type="InterPro" id="IPR025979">
    <property type="entry name" value="ChrR-like_cupin_dom"/>
</dbReference>
<dbReference type="SUPFAM" id="SSF51182">
    <property type="entry name" value="RmlC-like cupins"/>
    <property type="match status" value="1"/>
</dbReference>
<sequence>MTEPTHHLTPQLLMAYSAGTLPEAFDLIVASHVSLCDTCRAELASYDAVGGALLEAETDGFRGIELDASSRSDVLAAIRNEEPAAPAPAPAPKCGDPRVPTPLAPYIGGGLDTVKWRSVGMGVKQSILPTSPGATARLLYIPAGTAVPDHGHNGTEVTLVLKGAFEDEDGRFARGDVEVATEELNHTPVADISEDCICLAVTDAPLRFKGLLPRLAQPFLKI</sequence>
<accession>A0A369TST2</accession>
<protein>
    <submittedName>
        <fullName evidence="2">Transcriptional regulator</fullName>
    </submittedName>
</protein>